<name>A0ABT2RNG6_9FIRM</name>
<evidence type="ECO:0000259" key="1">
    <source>
        <dbReference type="Pfam" id="PF00535"/>
    </source>
</evidence>
<sequence>MADITVIILTKNEEKNIEKCIISAKKIAARILVVDSGSTDKTIEIAKSCGAEVFYHEWKGHAAQFNWALDCCGIMTPWVFRLDADERISEALADEIKDKLSKNISDTVDGYQMRWRVYFMGKWIKHGGTHKPYFLRLFRYGKGRVENKLMDEHIIVDGNVEKLTGDLIHYDYKGLDTWISKHIWYSNLELQMYQTQNNMTGGNTSQKKKRGLYYRMPIFLRVRLYYWYRYYVQFGFLDGKAGRIYIYLQAYWYRFVVDAKICEAQYYGEKK</sequence>
<comment type="caution">
    <text evidence="2">The sequence shown here is derived from an EMBL/GenBank/DDBJ whole genome shotgun (WGS) entry which is preliminary data.</text>
</comment>
<dbReference type="PANTHER" id="PTHR43630:SF2">
    <property type="entry name" value="GLYCOSYLTRANSFERASE"/>
    <property type="match status" value="1"/>
</dbReference>
<gene>
    <name evidence="2" type="ORF">OCV99_10470</name>
</gene>
<reference evidence="2 3" key="1">
    <citation type="journal article" date="2021" name="ISME Commun">
        <title>Automated analysis of genomic sequences facilitates high-throughput and comprehensive description of bacteria.</title>
        <authorList>
            <person name="Hitch T.C.A."/>
        </authorList>
    </citation>
    <scope>NUCLEOTIDE SEQUENCE [LARGE SCALE GENOMIC DNA]</scope>
    <source>
        <strain evidence="2 3">Sanger_03</strain>
    </source>
</reference>
<proteinExistence type="predicted"/>
<feature type="domain" description="Glycosyltransferase 2-like" evidence="1">
    <location>
        <begin position="5"/>
        <end position="133"/>
    </location>
</feature>
<keyword evidence="3" id="KW-1185">Reference proteome</keyword>
<protein>
    <submittedName>
        <fullName evidence="2">Glycosyltransferase family 2 protein</fullName>
    </submittedName>
</protein>
<dbReference type="RefSeq" id="WP_158370413.1">
    <property type="nucleotide sequence ID" value="NZ_JAOQJU010000011.1"/>
</dbReference>
<dbReference type="InterPro" id="IPR029044">
    <property type="entry name" value="Nucleotide-diphossugar_trans"/>
</dbReference>
<organism evidence="2 3">
    <name type="scientific">Dorea acetigenes</name>
    <dbReference type="NCBI Taxonomy" id="2981787"/>
    <lineage>
        <taxon>Bacteria</taxon>
        <taxon>Bacillati</taxon>
        <taxon>Bacillota</taxon>
        <taxon>Clostridia</taxon>
        <taxon>Lachnospirales</taxon>
        <taxon>Lachnospiraceae</taxon>
        <taxon>Dorea</taxon>
    </lineage>
</organism>
<dbReference type="SUPFAM" id="SSF53448">
    <property type="entry name" value="Nucleotide-diphospho-sugar transferases"/>
    <property type="match status" value="1"/>
</dbReference>
<dbReference type="Proteomes" id="UP001652431">
    <property type="component" value="Unassembled WGS sequence"/>
</dbReference>
<dbReference type="InterPro" id="IPR001173">
    <property type="entry name" value="Glyco_trans_2-like"/>
</dbReference>
<dbReference type="Gene3D" id="3.90.550.10">
    <property type="entry name" value="Spore Coat Polysaccharide Biosynthesis Protein SpsA, Chain A"/>
    <property type="match status" value="1"/>
</dbReference>
<evidence type="ECO:0000313" key="3">
    <source>
        <dbReference type="Proteomes" id="UP001652431"/>
    </source>
</evidence>
<evidence type="ECO:0000313" key="2">
    <source>
        <dbReference type="EMBL" id="MCU6686966.1"/>
    </source>
</evidence>
<accession>A0ABT2RNG6</accession>
<dbReference type="CDD" id="cd02511">
    <property type="entry name" value="Beta4Glucosyltransferase"/>
    <property type="match status" value="1"/>
</dbReference>
<dbReference type="EMBL" id="JAOQJU010000011">
    <property type="protein sequence ID" value="MCU6686966.1"/>
    <property type="molecule type" value="Genomic_DNA"/>
</dbReference>
<dbReference type="PANTHER" id="PTHR43630">
    <property type="entry name" value="POLY-BETA-1,6-N-ACETYL-D-GLUCOSAMINE SYNTHASE"/>
    <property type="match status" value="1"/>
</dbReference>
<dbReference type="Pfam" id="PF00535">
    <property type="entry name" value="Glycos_transf_2"/>
    <property type="match status" value="1"/>
</dbReference>